<dbReference type="Proteomes" id="UP000762676">
    <property type="component" value="Unassembled WGS sequence"/>
</dbReference>
<dbReference type="AlphaFoldDB" id="A0AAV4HH89"/>
<proteinExistence type="predicted"/>
<accession>A0AAV4HH89</accession>
<organism evidence="2 3">
    <name type="scientific">Elysia marginata</name>
    <dbReference type="NCBI Taxonomy" id="1093978"/>
    <lineage>
        <taxon>Eukaryota</taxon>
        <taxon>Metazoa</taxon>
        <taxon>Spiralia</taxon>
        <taxon>Lophotrochozoa</taxon>
        <taxon>Mollusca</taxon>
        <taxon>Gastropoda</taxon>
        <taxon>Heterobranchia</taxon>
        <taxon>Euthyneura</taxon>
        <taxon>Panpulmonata</taxon>
        <taxon>Sacoglossa</taxon>
        <taxon>Placobranchoidea</taxon>
        <taxon>Plakobranchidae</taxon>
        <taxon>Elysia</taxon>
    </lineage>
</organism>
<keyword evidence="3" id="KW-1185">Reference proteome</keyword>
<gene>
    <name evidence="2" type="ORF">ElyMa_004479400</name>
</gene>
<evidence type="ECO:0000313" key="2">
    <source>
        <dbReference type="EMBL" id="GFR97507.1"/>
    </source>
</evidence>
<feature type="compositionally biased region" description="Basic and acidic residues" evidence="1">
    <location>
        <begin position="115"/>
        <end position="127"/>
    </location>
</feature>
<name>A0AAV4HH89_9GAST</name>
<reference evidence="2 3" key="1">
    <citation type="journal article" date="2021" name="Elife">
        <title>Chloroplast acquisition without the gene transfer in kleptoplastic sea slugs, Plakobranchus ocellatus.</title>
        <authorList>
            <person name="Maeda T."/>
            <person name="Takahashi S."/>
            <person name="Yoshida T."/>
            <person name="Shimamura S."/>
            <person name="Takaki Y."/>
            <person name="Nagai Y."/>
            <person name="Toyoda A."/>
            <person name="Suzuki Y."/>
            <person name="Arimoto A."/>
            <person name="Ishii H."/>
            <person name="Satoh N."/>
            <person name="Nishiyama T."/>
            <person name="Hasebe M."/>
            <person name="Maruyama T."/>
            <person name="Minagawa J."/>
            <person name="Obokata J."/>
            <person name="Shigenobu S."/>
        </authorList>
    </citation>
    <scope>NUCLEOTIDE SEQUENCE [LARGE SCALE GENOMIC DNA]</scope>
</reference>
<sequence>MVVMVVRVTYHLTVYDTKLLTDARVTNVHQMTSLVNDVNGCKIIKVRRNDKCGSCQEDAVNSIKNSQHNISSAIGTVRENGCSSDDCSFVRAEKILYCDGDDDDDQASYPTGLASDRRTAACDHNDGGDDDGVDDEYAEGKEEDEEVELSLCTLNPHLSTWQHYLRRAPPAIPHNVVACLRLGSPQLSPNRPKKNKYCTEEVSSKSTALTDQITNRFSRGGKKNDNTPGFEKAETEAGLDGSVAEKTDKGAEPTPKTAHPASPVALVTEARQPQVYFCTVRPVRPATELLLRFSRSYREFFTSSHRQLDVSPERTTKNHGE</sequence>
<evidence type="ECO:0000313" key="3">
    <source>
        <dbReference type="Proteomes" id="UP000762676"/>
    </source>
</evidence>
<dbReference type="EMBL" id="BMAT01009044">
    <property type="protein sequence ID" value="GFR97507.1"/>
    <property type="molecule type" value="Genomic_DNA"/>
</dbReference>
<evidence type="ECO:0000256" key="1">
    <source>
        <dbReference type="SAM" id="MobiDB-lite"/>
    </source>
</evidence>
<feature type="region of interest" description="Disordered" evidence="1">
    <location>
        <begin position="213"/>
        <end position="261"/>
    </location>
</feature>
<protein>
    <submittedName>
        <fullName evidence="2">Uncharacterized protein</fullName>
    </submittedName>
</protein>
<comment type="caution">
    <text evidence="2">The sequence shown here is derived from an EMBL/GenBank/DDBJ whole genome shotgun (WGS) entry which is preliminary data.</text>
</comment>
<feature type="region of interest" description="Disordered" evidence="1">
    <location>
        <begin position="108"/>
        <end position="136"/>
    </location>
</feature>